<proteinExistence type="predicted"/>
<feature type="region of interest" description="Disordered" evidence="1">
    <location>
        <begin position="645"/>
        <end position="684"/>
    </location>
</feature>
<organism evidence="2 3">
    <name type="scientific">Legionella pneumophila subsp. pneumophila</name>
    <dbReference type="NCBI Taxonomy" id="91891"/>
    <lineage>
        <taxon>Bacteria</taxon>
        <taxon>Pseudomonadati</taxon>
        <taxon>Pseudomonadota</taxon>
        <taxon>Gammaproteobacteria</taxon>
        <taxon>Legionellales</taxon>
        <taxon>Legionellaceae</taxon>
        <taxon>Legionella</taxon>
    </lineage>
</organism>
<protein>
    <submittedName>
        <fullName evidence="2">Uncharacterized protein</fullName>
    </submittedName>
</protein>
<reference evidence="2 3" key="1">
    <citation type="submission" date="2011-07" db="EMBL/GenBank/DDBJ databases">
        <authorList>
            <person name="Genoscope - CEA"/>
        </authorList>
    </citation>
    <scope>NUCLEOTIDE SEQUENCE [LARGE SCALE GENOMIC DNA]</scope>
    <source>
        <strain evidence="3">lorraine</strain>
    </source>
</reference>
<evidence type="ECO:0000313" key="3">
    <source>
        <dbReference type="Proteomes" id="UP000010102"/>
    </source>
</evidence>
<sequence length="684" mass="77418">MPIPVLDFSQFTSDTAVVRSPTSYTNAVSRGTLPGHPGTWVSKRCTDPMIARHELLAQEFFRLIIPHQPETLLAKDEPHNTYYVYSKEAEGYHALPEGEKSSFDNGTITGLGQAILVSVFLQEVDLKNGNIGVDKDNRVIKIDGDQCLASILGVNNKYDITPKVIAELPSPYDFHATNWLDMIRKGVPTTNYVYNGQIHSGLVGFFLTNSKSFRAEVNQAMLKICLLPDEYIEKFVSAYIPEGHKPDRQVYIDLITSRRDLLRLSAVQNESFRSYLSGSDAPEDVKKFMEHIKDFQAGGVFILPDEQERSQLTFGYTLQNLRAEAVSAVFAQSSENLVVVKNAVEQEEFAEYRAHELASVFHFQMEMKKQAQLPDASLLGMISNSILGHTQNDYQHFLSQSVNPVMEKFFTALVKNDFEQLEQVLREFPSEEQWSAFTSPEAMRARERMNAIKQVVGERRVMLHSKILPALEQCKEALEKKNIPAALQALSLLPSDEIMERISIRTDLKEQIIHMKQQVAENLNLLSPHNVRNVDDDTKISVGRDPLLVEITKQIEALESEHCEDLPKLEMHLTTVNDCLDTVEFLISERIKQHGASEEHLDLSGLEELRSRLQKIKKTDENALNVYPKDNAEITQTKTQLSQVLPQTSNNTNPAKRTIKSDYDVDSENKVTKIGEDRPGFKPE</sequence>
<accession>A0AAV2UZR1</accession>
<feature type="compositionally biased region" description="Basic and acidic residues" evidence="1">
    <location>
        <begin position="659"/>
        <end position="684"/>
    </location>
</feature>
<feature type="compositionally biased region" description="Polar residues" evidence="1">
    <location>
        <begin position="645"/>
        <end position="655"/>
    </location>
</feature>
<dbReference type="EMBL" id="FQ958210">
    <property type="protein sequence ID" value="CCD05706.1"/>
    <property type="molecule type" value="Genomic_DNA"/>
</dbReference>
<name>A0AAV2UZR1_LEGPN</name>
<dbReference type="KEGG" id="lpo:LPO_1679"/>
<dbReference type="AlphaFoldDB" id="A0AAV2UZR1"/>
<dbReference type="Proteomes" id="UP000010102">
    <property type="component" value="Chromosome"/>
</dbReference>
<gene>
    <name evidence="2" type="ORF">LPO_1679</name>
</gene>
<dbReference type="RefSeq" id="WP_014841759.1">
    <property type="nucleotide sequence ID" value="NC_018139.1"/>
</dbReference>
<evidence type="ECO:0000313" key="2">
    <source>
        <dbReference type="EMBL" id="CCD05706.1"/>
    </source>
</evidence>
<evidence type="ECO:0000256" key="1">
    <source>
        <dbReference type="SAM" id="MobiDB-lite"/>
    </source>
</evidence>